<dbReference type="HOGENOM" id="CLU_917137_0_0_10"/>
<evidence type="ECO:0000313" key="2">
    <source>
        <dbReference type="EMBL" id="ACE06204.1"/>
    </source>
</evidence>
<keyword evidence="3" id="KW-1185">Reference proteome</keyword>
<protein>
    <submittedName>
        <fullName evidence="2">Uncharacterized protein</fullName>
    </submittedName>
</protein>
<organism evidence="2 3">
    <name type="scientific">Amoebophilus asiaticus (strain 5a2)</name>
    <dbReference type="NCBI Taxonomy" id="452471"/>
    <lineage>
        <taxon>Bacteria</taxon>
        <taxon>Pseudomonadati</taxon>
        <taxon>Bacteroidota</taxon>
        <taxon>Cytophagia</taxon>
        <taxon>Cytophagales</taxon>
        <taxon>Amoebophilaceae</taxon>
        <taxon>Candidatus Amoebophilus</taxon>
    </lineage>
</organism>
<evidence type="ECO:0000256" key="1">
    <source>
        <dbReference type="SAM" id="MobiDB-lite"/>
    </source>
</evidence>
<gene>
    <name evidence="2" type="ordered locus">Aasi_0832</name>
</gene>
<dbReference type="AlphaFoldDB" id="B3ESK2"/>
<evidence type="ECO:0000313" key="3">
    <source>
        <dbReference type="Proteomes" id="UP000001227"/>
    </source>
</evidence>
<feature type="region of interest" description="Disordered" evidence="1">
    <location>
        <begin position="37"/>
        <end position="57"/>
    </location>
</feature>
<accession>B3ESK2</accession>
<sequence length="303" mass="33694">MLKKDNPRNLTGILIASFLIIVGLGVSSCGCGNDDRRKTDTSGNGSGSSGSNDKGISWKGLRIETNRTNIQGNQDFKVKIEADEYAAIDNDINLIKFKIKAYIVDGKGGTPESSQLKCTYPNGKSKTSKIVNEYLTFEALTPPNQSIFKYITLNVIQRTEVKALTVVLELLDESSGKLICQPQKIVWKAVRPAPMDLTFDKLSRLEDQSEIIENDQEFNFTITNIGLETIKLDEITIVAQTENGTIFSLNGQQANQPISLKDILSNHLQKLEKQQSTTDIKLKLANRNNQSSDQITLELLRKR</sequence>
<dbReference type="EMBL" id="CP001102">
    <property type="protein sequence ID" value="ACE06204.1"/>
    <property type="molecule type" value="Genomic_DNA"/>
</dbReference>
<dbReference type="Proteomes" id="UP000001227">
    <property type="component" value="Chromosome"/>
</dbReference>
<name>B3ESK2_AMOA5</name>
<dbReference type="KEGG" id="aas:Aasi_0832"/>
<proteinExistence type="predicted"/>
<dbReference type="PROSITE" id="PS51257">
    <property type="entry name" value="PROKAR_LIPOPROTEIN"/>
    <property type="match status" value="1"/>
</dbReference>
<reference evidence="2 3" key="1">
    <citation type="journal article" date="2010" name="J. Bacteriol.">
        <title>The genome of the amoeba symbiont 'Candidatus Amoebophilus asiaticus' reveals common mechanisms for host cell interaction among amoeba-associated bacteria.</title>
        <authorList>
            <person name="Schmitz-Esser S."/>
            <person name="Tischler P."/>
            <person name="Arnold R."/>
            <person name="Montanaro J."/>
            <person name="Wagner M."/>
            <person name="Rattei T."/>
            <person name="Horn M."/>
        </authorList>
    </citation>
    <scope>NUCLEOTIDE SEQUENCE [LARGE SCALE GENOMIC DNA]</scope>
    <source>
        <strain evidence="2 3">5a2</strain>
    </source>
</reference>